<dbReference type="PROSITE" id="PS51257">
    <property type="entry name" value="PROKAR_LIPOPROTEIN"/>
    <property type="match status" value="1"/>
</dbReference>
<keyword evidence="2" id="KW-1185">Reference proteome</keyword>
<protein>
    <submittedName>
        <fullName evidence="1">Uncharacterized protein</fullName>
    </submittedName>
</protein>
<name>W3VNC1_MOEAP</name>
<evidence type="ECO:0000313" key="1">
    <source>
        <dbReference type="EMBL" id="ETS62257.1"/>
    </source>
</evidence>
<proteinExistence type="predicted"/>
<accession>W3VNC1</accession>
<dbReference type="EMBL" id="AWNI01000011">
    <property type="protein sequence ID" value="ETS62257.1"/>
    <property type="molecule type" value="Genomic_DNA"/>
</dbReference>
<dbReference type="Proteomes" id="UP000019462">
    <property type="component" value="Unassembled WGS sequence"/>
</dbReference>
<organism evidence="1 2">
    <name type="scientific">Moesziomyces aphidis</name>
    <name type="common">Pseudozyma aphidis</name>
    <dbReference type="NCBI Taxonomy" id="84754"/>
    <lineage>
        <taxon>Eukaryota</taxon>
        <taxon>Fungi</taxon>
        <taxon>Dikarya</taxon>
        <taxon>Basidiomycota</taxon>
        <taxon>Ustilaginomycotina</taxon>
        <taxon>Ustilaginomycetes</taxon>
        <taxon>Ustilaginales</taxon>
        <taxon>Ustilaginaceae</taxon>
        <taxon>Moesziomyces</taxon>
    </lineage>
</organism>
<dbReference type="HOGENOM" id="CLU_1455004_0_0_1"/>
<gene>
    <name evidence="1" type="ORF">PaG_03328</name>
</gene>
<sequence length="186" mass="19961">MIGSTKDFELPVGPAHDHILTPVASTPSALACRASPCRASPRLHQNRAFGSGNRRGMIRRLPHVCISPLMAAQLPVGPERIRLGPCLSMLHMHAAAVSRWLDARSVLLQPPSRTAPHRIASPRRTASRLWAHLASPRPASEYVSSPLLPPTEAQSKLFVSKVSVGLGPSDPLAARFIPVLAPSIPL</sequence>
<reference evidence="1 2" key="1">
    <citation type="journal article" date="2014" name="Genome Announc.">
        <title>Genome sequence of the basidiomycetous fungus Pseudozyma aphidis DSM70725, an efficient producer of biosurfactant mannosylerythritol lipids.</title>
        <authorList>
            <person name="Lorenz S."/>
            <person name="Guenther M."/>
            <person name="Grumaz C."/>
            <person name="Rupp S."/>
            <person name="Zibek S."/>
            <person name="Sohn K."/>
        </authorList>
    </citation>
    <scope>NUCLEOTIDE SEQUENCE [LARGE SCALE GENOMIC DNA]</scope>
    <source>
        <strain evidence="2">ATCC 32657 / CBS 517.83 / DSM 70725 / JCM 10318 / NBRC 10182 / NRRL Y-7954 / St-0401</strain>
    </source>
</reference>
<evidence type="ECO:0000313" key="2">
    <source>
        <dbReference type="Proteomes" id="UP000019462"/>
    </source>
</evidence>
<comment type="caution">
    <text evidence="1">The sequence shown here is derived from an EMBL/GenBank/DDBJ whole genome shotgun (WGS) entry which is preliminary data.</text>
</comment>
<dbReference type="AlphaFoldDB" id="W3VNC1"/>